<keyword evidence="3" id="KW-0378">Hydrolase</keyword>
<dbReference type="EMBL" id="ML179128">
    <property type="protein sequence ID" value="THU98886.1"/>
    <property type="molecule type" value="Genomic_DNA"/>
</dbReference>
<dbReference type="PROSITE" id="PS50600">
    <property type="entry name" value="ULP_PROTEASE"/>
    <property type="match status" value="1"/>
</dbReference>
<evidence type="ECO:0000256" key="3">
    <source>
        <dbReference type="ARBA" id="ARBA00022801"/>
    </source>
</evidence>
<accession>A0A4S8M926</accession>
<feature type="domain" description="Ubiquitin-like protease family profile" evidence="5">
    <location>
        <begin position="128"/>
        <end position="323"/>
    </location>
</feature>
<dbReference type="InterPro" id="IPR003653">
    <property type="entry name" value="Peptidase_C48_C"/>
</dbReference>
<evidence type="ECO:0000259" key="5">
    <source>
        <dbReference type="PROSITE" id="PS50600"/>
    </source>
</evidence>
<sequence>MSPAETSTLFTDQLSSASNGISSTLPNYQKLIRLHRSLLSLLDCLIQLPNLISALKELSRHHHLSDTSLHQVLQNFSVIQLLLRNESDRIKAVIWELPERSTEMATLILKHLVAKSALQKLNFKHHLEFVRHSDLQTLSPKSWLNGEIINYFVEKWCAGSDTLGLGTYWANKFLFEDKNCTKPWSSFDNSSKIVNDLKRSIQKREQRLDTVRWSKIYIPINNAEEAHWYCAVINFEEHTIGILDSWGPTFRTNRDKPLRQKKHTALLAALMWVTERVAEYRGETVVLARNPHTDWSCDPHVEVPLQPNGYDCGVHMLWHLYHIVNFGHVQPLNSKIPKPHQFADNMVAKRLRLVQEILDDAGFRF</sequence>
<evidence type="ECO:0000256" key="4">
    <source>
        <dbReference type="ARBA" id="ARBA00022807"/>
    </source>
</evidence>
<evidence type="ECO:0000313" key="6">
    <source>
        <dbReference type="EMBL" id="THU98886.1"/>
    </source>
</evidence>
<dbReference type="InterPro" id="IPR038765">
    <property type="entry name" value="Papain-like_cys_pep_sf"/>
</dbReference>
<dbReference type="OrthoDB" id="3052212at2759"/>
<keyword evidence="7" id="KW-1185">Reference proteome</keyword>
<dbReference type="Proteomes" id="UP000297245">
    <property type="component" value="Unassembled WGS sequence"/>
</dbReference>
<gene>
    <name evidence="6" type="ORF">K435DRAFT_856234</name>
</gene>
<evidence type="ECO:0000313" key="7">
    <source>
        <dbReference type="Proteomes" id="UP000297245"/>
    </source>
</evidence>
<evidence type="ECO:0000256" key="1">
    <source>
        <dbReference type="ARBA" id="ARBA00005234"/>
    </source>
</evidence>
<proteinExistence type="inferred from homology"/>
<evidence type="ECO:0000256" key="2">
    <source>
        <dbReference type="ARBA" id="ARBA00022670"/>
    </source>
</evidence>
<dbReference type="GO" id="GO:0016929">
    <property type="term" value="F:deSUMOylase activity"/>
    <property type="evidence" value="ECO:0007669"/>
    <property type="project" value="TreeGrafter"/>
</dbReference>
<keyword evidence="2" id="KW-0645">Protease</keyword>
<dbReference type="GO" id="GO:0016926">
    <property type="term" value="P:protein desumoylation"/>
    <property type="evidence" value="ECO:0007669"/>
    <property type="project" value="TreeGrafter"/>
</dbReference>
<protein>
    <submittedName>
        <fullName evidence="6">Cysteine proteinase</fullName>
    </submittedName>
</protein>
<reference evidence="6 7" key="1">
    <citation type="journal article" date="2019" name="Nat. Ecol. Evol.">
        <title>Megaphylogeny resolves global patterns of mushroom evolution.</title>
        <authorList>
            <person name="Varga T."/>
            <person name="Krizsan K."/>
            <person name="Foldi C."/>
            <person name="Dima B."/>
            <person name="Sanchez-Garcia M."/>
            <person name="Sanchez-Ramirez S."/>
            <person name="Szollosi G.J."/>
            <person name="Szarkandi J.G."/>
            <person name="Papp V."/>
            <person name="Albert L."/>
            <person name="Andreopoulos W."/>
            <person name="Angelini C."/>
            <person name="Antonin V."/>
            <person name="Barry K.W."/>
            <person name="Bougher N.L."/>
            <person name="Buchanan P."/>
            <person name="Buyck B."/>
            <person name="Bense V."/>
            <person name="Catcheside P."/>
            <person name="Chovatia M."/>
            <person name="Cooper J."/>
            <person name="Damon W."/>
            <person name="Desjardin D."/>
            <person name="Finy P."/>
            <person name="Geml J."/>
            <person name="Haridas S."/>
            <person name="Hughes K."/>
            <person name="Justo A."/>
            <person name="Karasinski D."/>
            <person name="Kautmanova I."/>
            <person name="Kiss B."/>
            <person name="Kocsube S."/>
            <person name="Kotiranta H."/>
            <person name="LaButti K.M."/>
            <person name="Lechner B.E."/>
            <person name="Liimatainen K."/>
            <person name="Lipzen A."/>
            <person name="Lukacs Z."/>
            <person name="Mihaltcheva S."/>
            <person name="Morgado L.N."/>
            <person name="Niskanen T."/>
            <person name="Noordeloos M.E."/>
            <person name="Ohm R.A."/>
            <person name="Ortiz-Santana B."/>
            <person name="Ovrebo C."/>
            <person name="Racz N."/>
            <person name="Riley R."/>
            <person name="Savchenko A."/>
            <person name="Shiryaev A."/>
            <person name="Soop K."/>
            <person name="Spirin V."/>
            <person name="Szebenyi C."/>
            <person name="Tomsovsky M."/>
            <person name="Tulloss R.E."/>
            <person name="Uehling J."/>
            <person name="Grigoriev I.V."/>
            <person name="Vagvolgyi C."/>
            <person name="Papp T."/>
            <person name="Martin F.M."/>
            <person name="Miettinen O."/>
            <person name="Hibbett D.S."/>
            <person name="Nagy L.G."/>
        </authorList>
    </citation>
    <scope>NUCLEOTIDE SEQUENCE [LARGE SCALE GENOMIC DNA]</scope>
    <source>
        <strain evidence="6 7">CBS 962.96</strain>
    </source>
</reference>
<dbReference type="Pfam" id="PF02902">
    <property type="entry name" value="Peptidase_C48"/>
    <property type="match status" value="1"/>
</dbReference>
<dbReference type="PANTHER" id="PTHR12606:SF1">
    <property type="entry name" value="UBIQUITIN-LIKE-SPECIFIC PROTEASE 1A"/>
    <property type="match status" value="1"/>
</dbReference>
<dbReference type="Gene3D" id="3.40.395.10">
    <property type="entry name" value="Adenoviral Proteinase, Chain A"/>
    <property type="match status" value="1"/>
</dbReference>
<name>A0A4S8M926_DENBC</name>
<comment type="similarity">
    <text evidence="1">Belongs to the peptidase C48 family.</text>
</comment>
<dbReference type="GO" id="GO:0006508">
    <property type="term" value="P:proteolysis"/>
    <property type="evidence" value="ECO:0007669"/>
    <property type="project" value="UniProtKB-KW"/>
</dbReference>
<dbReference type="AlphaFoldDB" id="A0A4S8M926"/>
<keyword evidence="4" id="KW-0788">Thiol protease</keyword>
<dbReference type="GO" id="GO:0005634">
    <property type="term" value="C:nucleus"/>
    <property type="evidence" value="ECO:0007669"/>
    <property type="project" value="TreeGrafter"/>
</dbReference>
<dbReference type="SUPFAM" id="SSF54001">
    <property type="entry name" value="Cysteine proteinases"/>
    <property type="match status" value="1"/>
</dbReference>
<organism evidence="6 7">
    <name type="scientific">Dendrothele bispora (strain CBS 962.96)</name>
    <dbReference type="NCBI Taxonomy" id="1314807"/>
    <lineage>
        <taxon>Eukaryota</taxon>
        <taxon>Fungi</taxon>
        <taxon>Dikarya</taxon>
        <taxon>Basidiomycota</taxon>
        <taxon>Agaricomycotina</taxon>
        <taxon>Agaricomycetes</taxon>
        <taxon>Agaricomycetidae</taxon>
        <taxon>Agaricales</taxon>
        <taxon>Agaricales incertae sedis</taxon>
        <taxon>Dendrothele</taxon>
    </lineage>
</organism>
<dbReference type="PANTHER" id="PTHR12606">
    <property type="entry name" value="SENTRIN/SUMO-SPECIFIC PROTEASE"/>
    <property type="match status" value="1"/>
</dbReference>